<evidence type="ECO:0000256" key="3">
    <source>
        <dbReference type="ARBA" id="ARBA00022670"/>
    </source>
</evidence>
<proteinExistence type="inferred from homology"/>
<sequence length="474" mass="52376">MKGDKALICLYTDSGSPHRIKTGKETWSYVTVRDGAYMFFWLYYTTADVDYKTRPLVLWLQGGPGASSTGIGNFLEIGPQDVVLNNRTNAWTEQVNILFVDNPVGTGFSYVNDTSLLARNNSEIANDLVAFMKGFLTKVPEFETVPLYIFAESYGGKMAVKFAQALRKAVEAKKIKCQLAGVALGDSWISPVDAVDSWGPFLYATSLVDSIGLSQINTKAKAVAAAVAAGKMENATMLWSETEELVENVTNGVNFYNILSPPEDSLSVEEVGVEDAKDITNSYSNHIMGPFATPEITRLSTRAPIPKHKFSSHQIEYLYNRRVGKVSAVLDKLMNGPIRDKLKIIPVNVTWGGQSASVFEALSSDFMSSAVQDVEMLLNNTSIKVIVYNGQLDLIVDTPGVEKWVENLQWPGITPWLNAPRKPLETASGRTTAFTKSYKNFYFYWIMDAGHMVPSDNSDVALKMMKEIVGIKSR</sequence>
<dbReference type="InterPro" id="IPR018202">
    <property type="entry name" value="Ser_caboxypep_ser_AS"/>
</dbReference>
<dbReference type="Gene3D" id="3.40.50.1820">
    <property type="entry name" value="alpha/beta hydrolase"/>
    <property type="match status" value="1"/>
</dbReference>
<evidence type="ECO:0000256" key="2">
    <source>
        <dbReference type="ARBA" id="ARBA00022645"/>
    </source>
</evidence>
<comment type="caution">
    <text evidence="8">The sequence shown here is derived from an EMBL/GenBank/DDBJ whole genome shotgun (WGS) entry which is preliminary data.</text>
</comment>
<keyword evidence="2 7" id="KW-0121">Carboxypeptidase</keyword>
<dbReference type="AlphaFoldDB" id="A0AAN8XEU5"/>
<dbReference type="PANTHER" id="PTHR11802:SF3">
    <property type="entry name" value="RETINOID-INDUCIBLE SERINE CARBOXYPEPTIDASE"/>
    <property type="match status" value="1"/>
</dbReference>
<dbReference type="GO" id="GO:0006508">
    <property type="term" value="P:proteolysis"/>
    <property type="evidence" value="ECO:0007669"/>
    <property type="project" value="UniProtKB-KW"/>
</dbReference>
<name>A0AAN8XEU5_HALRR</name>
<reference evidence="8 9" key="1">
    <citation type="submission" date="2023-11" db="EMBL/GenBank/DDBJ databases">
        <title>Halocaridina rubra genome assembly.</title>
        <authorList>
            <person name="Smith C."/>
        </authorList>
    </citation>
    <scope>NUCLEOTIDE SEQUENCE [LARGE SCALE GENOMIC DNA]</scope>
    <source>
        <strain evidence="8">EP-1</strain>
        <tissue evidence="8">Whole</tissue>
    </source>
</reference>
<dbReference type="PRINTS" id="PR00724">
    <property type="entry name" value="CRBOXYPTASEC"/>
</dbReference>
<dbReference type="InterPro" id="IPR001563">
    <property type="entry name" value="Peptidase_S10"/>
</dbReference>
<keyword evidence="9" id="KW-1185">Reference proteome</keyword>
<keyword evidence="6" id="KW-0325">Glycoprotein</keyword>
<keyword evidence="5 7" id="KW-0378">Hydrolase</keyword>
<dbReference type="EC" id="3.4.16.-" evidence="7"/>
<evidence type="ECO:0000256" key="4">
    <source>
        <dbReference type="ARBA" id="ARBA00022729"/>
    </source>
</evidence>
<dbReference type="Pfam" id="PF00450">
    <property type="entry name" value="Peptidase_S10"/>
    <property type="match status" value="1"/>
</dbReference>
<evidence type="ECO:0000256" key="5">
    <source>
        <dbReference type="ARBA" id="ARBA00022801"/>
    </source>
</evidence>
<evidence type="ECO:0000313" key="8">
    <source>
        <dbReference type="EMBL" id="KAK7076909.1"/>
    </source>
</evidence>
<dbReference type="PROSITE" id="PS00131">
    <property type="entry name" value="CARBOXYPEPT_SER_SER"/>
    <property type="match status" value="1"/>
</dbReference>
<dbReference type="GO" id="GO:0004185">
    <property type="term" value="F:serine-type carboxypeptidase activity"/>
    <property type="evidence" value="ECO:0007669"/>
    <property type="project" value="UniProtKB-UniRule"/>
</dbReference>
<dbReference type="PANTHER" id="PTHR11802">
    <property type="entry name" value="SERINE PROTEASE FAMILY S10 SERINE CARBOXYPEPTIDASE"/>
    <property type="match status" value="1"/>
</dbReference>
<dbReference type="EMBL" id="JAXCGZ010009515">
    <property type="protein sequence ID" value="KAK7076909.1"/>
    <property type="molecule type" value="Genomic_DNA"/>
</dbReference>
<keyword evidence="4" id="KW-0732">Signal</keyword>
<protein>
    <recommendedName>
        <fullName evidence="7">Carboxypeptidase</fullName>
        <ecNumber evidence="7">3.4.16.-</ecNumber>
    </recommendedName>
</protein>
<dbReference type="SUPFAM" id="SSF53474">
    <property type="entry name" value="alpha/beta-Hydrolases"/>
    <property type="match status" value="1"/>
</dbReference>
<dbReference type="InterPro" id="IPR029058">
    <property type="entry name" value="AB_hydrolase_fold"/>
</dbReference>
<keyword evidence="3 7" id="KW-0645">Protease</keyword>
<accession>A0AAN8XEU5</accession>
<evidence type="ECO:0000313" key="9">
    <source>
        <dbReference type="Proteomes" id="UP001381693"/>
    </source>
</evidence>
<evidence type="ECO:0000256" key="6">
    <source>
        <dbReference type="ARBA" id="ARBA00023180"/>
    </source>
</evidence>
<gene>
    <name evidence="8" type="primary">SCPEP1_1</name>
    <name evidence="8" type="ORF">SK128_015889</name>
</gene>
<organism evidence="8 9">
    <name type="scientific">Halocaridina rubra</name>
    <name type="common">Hawaiian red shrimp</name>
    <dbReference type="NCBI Taxonomy" id="373956"/>
    <lineage>
        <taxon>Eukaryota</taxon>
        <taxon>Metazoa</taxon>
        <taxon>Ecdysozoa</taxon>
        <taxon>Arthropoda</taxon>
        <taxon>Crustacea</taxon>
        <taxon>Multicrustacea</taxon>
        <taxon>Malacostraca</taxon>
        <taxon>Eumalacostraca</taxon>
        <taxon>Eucarida</taxon>
        <taxon>Decapoda</taxon>
        <taxon>Pleocyemata</taxon>
        <taxon>Caridea</taxon>
        <taxon>Atyoidea</taxon>
        <taxon>Atyidae</taxon>
        <taxon>Halocaridina</taxon>
    </lineage>
</organism>
<evidence type="ECO:0000256" key="7">
    <source>
        <dbReference type="RuleBase" id="RU361156"/>
    </source>
</evidence>
<evidence type="ECO:0000256" key="1">
    <source>
        <dbReference type="ARBA" id="ARBA00009431"/>
    </source>
</evidence>
<comment type="similarity">
    <text evidence="1 7">Belongs to the peptidase S10 family.</text>
</comment>
<dbReference type="Proteomes" id="UP001381693">
    <property type="component" value="Unassembled WGS sequence"/>
</dbReference>